<feature type="signal peptide" evidence="1">
    <location>
        <begin position="1"/>
        <end position="25"/>
    </location>
</feature>
<evidence type="ECO:0000313" key="2">
    <source>
        <dbReference type="EMBL" id="RDU64055.1"/>
    </source>
</evidence>
<evidence type="ECO:0000313" key="3">
    <source>
        <dbReference type="Proteomes" id="UP000256379"/>
    </source>
</evidence>
<dbReference type="AlphaFoldDB" id="A0A3D8IGD7"/>
<gene>
    <name evidence="2" type="ORF">CQA53_07900</name>
</gene>
<dbReference type="RefSeq" id="WP_115543468.1">
    <property type="nucleotide sequence ID" value="NZ_NXLQ01000020.1"/>
</dbReference>
<keyword evidence="1" id="KW-0732">Signal</keyword>
<keyword evidence="3" id="KW-1185">Reference proteome</keyword>
<name>A0A3D8IGD7_9HELI</name>
<protein>
    <recommendedName>
        <fullName evidence="4">Lipoprotein</fullName>
    </recommendedName>
</protein>
<accession>A0A3D8IGD7</accession>
<feature type="chain" id="PRO_5017654833" description="Lipoprotein" evidence="1">
    <location>
        <begin position="26"/>
        <end position="293"/>
    </location>
</feature>
<reference evidence="2 3" key="1">
    <citation type="submission" date="2018-04" db="EMBL/GenBank/DDBJ databases">
        <title>Novel Campyloabacter and Helicobacter Species and Strains.</title>
        <authorList>
            <person name="Mannion A.J."/>
            <person name="Shen Z."/>
            <person name="Fox J.G."/>
        </authorList>
    </citation>
    <scope>NUCLEOTIDE SEQUENCE [LARGE SCALE GENOMIC DNA]</scope>
    <source>
        <strain evidence="2 3">MIT 17-337</strain>
    </source>
</reference>
<dbReference type="EMBL" id="NXLQ01000020">
    <property type="protein sequence ID" value="RDU64055.1"/>
    <property type="molecule type" value="Genomic_DNA"/>
</dbReference>
<evidence type="ECO:0000256" key="1">
    <source>
        <dbReference type="SAM" id="SignalP"/>
    </source>
</evidence>
<dbReference type="PROSITE" id="PS51257">
    <property type="entry name" value="PROKAR_LIPOPROTEIN"/>
    <property type="match status" value="1"/>
</dbReference>
<dbReference type="Proteomes" id="UP000256379">
    <property type="component" value="Unassembled WGS sequence"/>
</dbReference>
<evidence type="ECO:0008006" key="4">
    <source>
        <dbReference type="Google" id="ProtNLM"/>
    </source>
</evidence>
<proteinExistence type="predicted"/>
<sequence>MLVKIIQHGILSILLLCSCTNLLHAKINAKQHAENITQSLGEAKCQGNDSKATCTLNRMYNDDAITNIKFIVASEEKSISYVLSGDITPRNIGEENKYKDLFPKKFLCNTALNLNTPRLLNKYECALNTDTYTLKTNGNIQTQSKTFNGKDLETILKDIEKMVDWEFLFEQFVFEINAPKIGDKVFMLLKENDAELTKQLYSANINAFIAVLPTILLRNSEIKAQTTEGILKVASGIGEILTSNKQYAKIILKRKNATTMTLSELYAIVNDISMNPQVALRYLNDYDINITTR</sequence>
<dbReference type="OrthoDB" id="5329629at2"/>
<organism evidence="2 3">
    <name type="scientific">Helicobacter didelphidarum</name>
    <dbReference type="NCBI Taxonomy" id="2040648"/>
    <lineage>
        <taxon>Bacteria</taxon>
        <taxon>Pseudomonadati</taxon>
        <taxon>Campylobacterota</taxon>
        <taxon>Epsilonproteobacteria</taxon>
        <taxon>Campylobacterales</taxon>
        <taxon>Helicobacteraceae</taxon>
        <taxon>Helicobacter</taxon>
    </lineage>
</organism>
<comment type="caution">
    <text evidence="2">The sequence shown here is derived from an EMBL/GenBank/DDBJ whole genome shotgun (WGS) entry which is preliminary data.</text>
</comment>